<dbReference type="AlphaFoldDB" id="A0A914DC00"/>
<reference evidence="3" key="1">
    <citation type="submission" date="2022-11" db="UniProtKB">
        <authorList>
            <consortium name="WormBaseParasite"/>
        </authorList>
    </citation>
    <scope>IDENTIFICATION</scope>
</reference>
<feature type="compositionally biased region" description="Basic and acidic residues" evidence="1">
    <location>
        <begin position="178"/>
        <end position="192"/>
    </location>
</feature>
<dbReference type="Proteomes" id="UP000887540">
    <property type="component" value="Unplaced"/>
</dbReference>
<organism evidence="2 3">
    <name type="scientific">Acrobeloides nanus</name>
    <dbReference type="NCBI Taxonomy" id="290746"/>
    <lineage>
        <taxon>Eukaryota</taxon>
        <taxon>Metazoa</taxon>
        <taxon>Ecdysozoa</taxon>
        <taxon>Nematoda</taxon>
        <taxon>Chromadorea</taxon>
        <taxon>Rhabditida</taxon>
        <taxon>Tylenchina</taxon>
        <taxon>Cephalobomorpha</taxon>
        <taxon>Cephaloboidea</taxon>
        <taxon>Cephalobidae</taxon>
        <taxon>Acrobeloides</taxon>
    </lineage>
</organism>
<sequence length="192" mass="21873">MENKPKKPQIEKFTICALGAGNEVEIEPIANKFNFKTLKSSMMQSLSSSSKQEDSETTSWTNKQNLLADLEPLDEHFLETTSLKQLLLEYKQLNLVPSQSTSQDKQEDEGYEYYLAGSPDSPTLCKRKKLIIKDDITLENINPHFEKLKTEVAKLAQIPKEFKPSLYPSVMGSDPESDEKAKDLVKEKEDQR</sequence>
<keyword evidence="2" id="KW-1185">Reference proteome</keyword>
<evidence type="ECO:0000313" key="3">
    <source>
        <dbReference type="WBParaSite" id="ACRNAN_scaffold2150.g21444.t1"/>
    </source>
</evidence>
<evidence type="ECO:0000256" key="1">
    <source>
        <dbReference type="SAM" id="MobiDB-lite"/>
    </source>
</evidence>
<feature type="region of interest" description="Disordered" evidence="1">
    <location>
        <begin position="165"/>
        <end position="192"/>
    </location>
</feature>
<proteinExistence type="predicted"/>
<accession>A0A914DC00</accession>
<dbReference type="WBParaSite" id="ACRNAN_scaffold2150.g21444.t1">
    <property type="protein sequence ID" value="ACRNAN_scaffold2150.g21444.t1"/>
    <property type="gene ID" value="ACRNAN_scaffold2150.g21444"/>
</dbReference>
<protein>
    <submittedName>
        <fullName evidence="3">Uncharacterized protein</fullName>
    </submittedName>
</protein>
<name>A0A914DC00_9BILA</name>
<evidence type="ECO:0000313" key="2">
    <source>
        <dbReference type="Proteomes" id="UP000887540"/>
    </source>
</evidence>